<dbReference type="Proteomes" id="UP000006052">
    <property type="component" value="Chromosome"/>
</dbReference>
<dbReference type="EMBL" id="CP003274">
    <property type="protein sequence ID" value="AFL77224.1"/>
    <property type="molecule type" value="Genomic_DNA"/>
</dbReference>
<dbReference type="STRING" id="679935.Alfi_0853"/>
<dbReference type="SUPFAM" id="SSF52540">
    <property type="entry name" value="P-loop containing nucleoside triphosphate hydrolases"/>
    <property type="match status" value="1"/>
</dbReference>
<dbReference type="AlphaFoldDB" id="I3YJQ6"/>
<feature type="coiled-coil region" evidence="1">
    <location>
        <begin position="466"/>
        <end position="500"/>
    </location>
</feature>
<accession>I3YJQ6</accession>
<gene>
    <name evidence="2" type="ordered locus">Alfi_0853</name>
</gene>
<dbReference type="InterPro" id="IPR054787">
    <property type="entry name" value="TrlF_ATPase"/>
</dbReference>
<evidence type="ECO:0000313" key="2">
    <source>
        <dbReference type="EMBL" id="AFL77224.1"/>
    </source>
</evidence>
<reference evidence="3" key="1">
    <citation type="journal article" date="2013" name="Stand. Genomic Sci.">
        <title>Complete genome sequence of the bile-resistant pigment-producing anaerobe Alistipes finegoldii type strain (AHN2437(T)).</title>
        <authorList>
            <person name="Mavromatis K."/>
            <person name="Stackebrandt E."/>
            <person name="Munk C."/>
            <person name="Lapidus A."/>
            <person name="Nolan M."/>
            <person name="Lucas S."/>
            <person name="Hammon N."/>
            <person name="Deshpande S."/>
            <person name="Cheng J.F."/>
            <person name="Tapia R."/>
            <person name="Goodwin L.A."/>
            <person name="Pitluck S."/>
            <person name="Liolios K."/>
            <person name="Pagani I."/>
            <person name="Ivanova N."/>
            <person name="Mikhailova N."/>
            <person name="Huntemann M."/>
            <person name="Pati A."/>
            <person name="Chen A."/>
            <person name="Palaniappan K."/>
            <person name="Land M."/>
            <person name="Hauser L."/>
            <person name="Rohde M."/>
            <person name="Gronow S."/>
            <person name="Goker M."/>
            <person name="Detter J.C."/>
            <person name="Bristow J."/>
            <person name="Eisen J.A."/>
            <person name="Markowitz V."/>
            <person name="Hugenholtz P."/>
            <person name="Kyrpides N.C."/>
            <person name="Klenk H.P."/>
            <person name="Woyke T."/>
        </authorList>
    </citation>
    <scope>NUCLEOTIDE SEQUENCE</scope>
    <source>
        <strain evidence="3">DSM 17242 / JCM 16770 / AHN 2437 / CCUG 46020 / CIP 107999</strain>
    </source>
</reference>
<evidence type="ECO:0000313" key="3">
    <source>
        <dbReference type="Proteomes" id="UP000006052"/>
    </source>
</evidence>
<organism evidence="2 3">
    <name type="scientific">Alistipes finegoldii (strain DSM 17242 / JCM 16770 / CCUG 46020 / CIP 107999 / KCTC 15236 / AHN 2437)</name>
    <dbReference type="NCBI Taxonomy" id="679935"/>
    <lineage>
        <taxon>Bacteria</taxon>
        <taxon>Pseudomonadati</taxon>
        <taxon>Bacteroidota</taxon>
        <taxon>Bacteroidia</taxon>
        <taxon>Bacteroidales</taxon>
        <taxon>Rikenellaceae</taxon>
        <taxon>Alistipes</taxon>
    </lineage>
</organism>
<dbReference type="RefSeq" id="WP_014774902.1">
    <property type="nucleotide sequence ID" value="NC_018011.1"/>
</dbReference>
<evidence type="ECO:0000256" key="1">
    <source>
        <dbReference type="SAM" id="Coils"/>
    </source>
</evidence>
<dbReference type="PATRIC" id="fig|679935.3.peg.783"/>
<dbReference type="HOGENOM" id="CLU_006611_0_1_10"/>
<dbReference type="Gene3D" id="3.40.50.300">
    <property type="entry name" value="P-loop containing nucleotide triphosphate hydrolases"/>
    <property type="match status" value="2"/>
</dbReference>
<proteinExistence type="predicted"/>
<name>I3YJQ6_ALIFI</name>
<sequence length="960" mass="110735">METYRLRGSEWKKWDLHIHTPSSLCSDYGGDTDEVWSKFLSELENLPQEIKVIGINDYLFLDGYKKVLEYKKEGRLQNIELILPVIEVRIKEFVGNDKLNRINYHIIFADISQLPVEVIECHFLAGLRGKANLNSEYTDGYSWGGVVTKESLLDFGKHIYDSTPIEKRGSCNPLEIGFNNINFEISKIKELLGEGAEPNTYLDGKYFKAIGKTEWEQFRWDGSIADKKTIINDVHFIFSASPSAEEANKGIASLKAQGVNSRLLHCSDAHRFAANKINTTPKELGHCFTWLKASSTFEGLRQVIFEPELRRKIQRDNPNNKRLDRVIKSVQFTGHSDFTPQKIYLNPDLNTIIGGKSSGKSLLLHYIANAIDYKYACKQEQKEISQTVVDSYNFRGTESFDFIVEWEDNVQYKYNDNTTARSRQFVYIPQSYIINLTSNIQSNSRKELGKFIRDILLQDNESKLHYDEFIQKVKELDNVRDNAIDEYFKIQDQIDVLKQQKKDIGDVLGINNQIAHLNTSIEVLKGNSVVDAELIKYNTLTKRSDKTQAIQANITNEYASLDSVFTGLDSLIANINSRLKVATEISKTQYFNNIFSAISSKIIGFQQEIESLKTVGEQRKSKFSSRIDEINKEIEAQLSPIKAKLQNREQIISIEEEIKRERTKLLRISNIEDQIKTLEELRDNEKSKFLKGYEDAYSEYRRIIEVLNAKAASIADICLTGSIKFYYNRFRNNFLEFFNQRSTDFSQFDLLSERDNNSLPDVDFTNHFNEIKLIFDLIIQGNATYRKYKEPKDSIKTLFRDEFFDYWELSIGGDEMAKMSPGKANLAVLKLLIELSEANCPILIDQPEDNLDNRSIYNDLVQFIRKRKENRQLIIVTHNPNIVVGADSENIIVANQRGQDENRNNESCRFEYVNGALEHTFSKQETAKGVLFSMGIREHITEILEGGREAFKKREEKYGF</sequence>
<protein>
    <recommendedName>
        <fullName evidence="4">ATPase involved in DNA repair</fullName>
    </recommendedName>
</protein>
<keyword evidence="1" id="KW-0175">Coiled coil</keyword>
<evidence type="ECO:0008006" key="4">
    <source>
        <dbReference type="Google" id="ProtNLM"/>
    </source>
</evidence>
<dbReference type="NCBIfam" id="NF045780">
    <property type="entry name" value="TrlF_fam_ATP"/>
    <property type="match status" value="1"/>
</dbReference>
<dbReference type="KEGG" id="afd:Alfi_0853"/>
<dbReference type="InterPro" id="IPR027417">
    <property type="entry name" value="P-loop_NTPase"/>
</dbReference>
<dbReference type="eggNOG" id="COG1196">
    <property type="taxonomic scope" value="Bacteria"/>
</dbReference>
<feature type="coiled-coil region" evidence="1">
    <location>
        <begin position="668"/>
        <end position="710"/>
    </location>
</feature>